<comment type="similarity">
    <text evidence="3">Belongs to the WD repeat L(2)GL family.</text>
</comment>
<dbReference type="Pfam" id="PF08366">
    <property type="entry name" value="LLGL"/>
    <property type="match status" value="1"/>
</dbReference>
<dbReference type="OrthoDB" id="19944at2759"/>
<keyword evidence="4" id="KW-0268">Exocytosis</keyword>
<dbReference type="PANTHER" id="PTHR10241:SF29">
    <property type="entry name" value="LETHAL(2) GIANT LARVAE PROTEIN"/>
    <property type="match status" value="1"/>
</dbReference>
<dbReference type="GO" id="GO:0005886">
    <property type="term" value="C:plasma membrane"/>
    <property type="evidence" value="ECO:0007669"/>
    <property type="project" value="TreeGrafter"/>
</dbReference>
<feature type="domain" description="Lethal giant larvae homologue 2" evidence="12">
    <location>
        <begin position="268"/>
        <end position="371"/>
    </location>
</feature>
<dbReference type="Gene3D" id="2.130.10.10">
    <property type="entry name" value="YVTN repeat-like/Quinoprotein amine dehydrogenase"/>
    <property type="match status" value="4"/>
</dbReference>
<dbReference type="InterPro" id="IPR001680">
    <property type="entry name" value="WD40_rpt"/>
</dbReference>
<dbReference type="SUPFAM" id="SSF50978">
    <property type="entry name" value="WD40 repeat-like"/>
    <property type="match status" value="2"/>
</dbReference>
<dbReference type="GO" id="GO:0032878">
    <property type="term" value="P:regulation of establishment or maintenance of cell polarity"/>
    <property type="evidence" value="ECO:0007669"/>
    <property type="project" value="TreeGrafter"/>
</dbReference>
<evidence type="ECO:0000259" key="13">
    <source>
        <dbReference type="Pfam" id="PF08596"/>
    </source>
</evidence>
<dbReference type="GO" id="GO:0008593">
    <property type="term" value="P:regulation of Notch signaling pathway"/>
    <property type="evidence" value="ECO:0007669"/>
    <property type="project" value="TreeGrafter"/>
</dbReference>
<keyword evidence="7 10" id="KW-0853">WD repeat</keyword>
<evidence type="ECO:0000313" key="14">
    <source>
        <dbReference type="EnsemblMetazoa" id="G1588.7:cds"/>
    </source>
</evidence>
<evidence type="ECO:0000313" key="15">
    <source>
        <dbReference type="Proteomes" id="UP000005408"/>
    </source>
</evidence>
<dbReference type="InterPro" id="IPR036322">
    <property type="entry name" value="WD40_repeat_dom_sf"/>
</dbReference>
<evidence type="ECO:0000256" key="3">
    <source>
        <dbReference type="ARBA" id="ARBA00008070"/>
    </source>
</evidence>
<dbReference type="Pfam" id="PF08596">
    <property type="entry name" value="Lgl_C"/>
    <property type="match status" value="1"/>
</dbReference>
<keyword evidence="15" id="KW-1185">Reference proteome</keyword>
<sequence>MFKFLRKHPPKDSEERGQLKKELFGYRRCLDHGFPSKPSCMAYDPKLKLLAIGTKTGRIKILGAPGVEWSVELRSDVSVNQLFFLPEQGRLLSLCSDNTVYLWEINQKGEKSVLEQKREYTFSVDESRMKGISVCCLTNNCEQLLIGTEIGNIYILDLNSFKLLDQIIYQDVVMQNVPDDFKVNPGAVEALAVHPTDPDKFLIGYNRGLIVLWDNEASNADQTYNSTQQLESLSWHRNGTEFMSAHNDGSYIIWSSTNSAEPKDPALTPYGPFPCKAISKIDWKTAKLDPFIIFAGGMPRASYGDRHTVTIMQGANNIHTVLDFTSKVVDFITISRADEAEDEMEMDEPHTLVVLAEEELVLIDLETQGWPSFALPYLNSLHCSPITCSQHVSNVPDNLWQKIADAGQAQNKNLSSREWPINGGKIAGAESLTKDLLLTGHEDGTVRFWDASSTSMSLLYKLSTASLFNVEIHGDHNSGEVEEEWPPFRKVGNYDPYSDDPRLGIQKIALCPLSETLVVAGTAGQVVVMRAERDDRELEVSSTTVSVVSDRDGFVWKGHEALGKREGEVTFPAGFQPVAVMQISPPAACTALAFHSEWQLVAAGTAHGFGLFDYAQKKEVTSRCTLNPDDLTGTSDTPISRRKSFKKSLRESFRRLRRRRSERRKAEEKTKEQKKGDDKSEGIEEKASPIKTSPPASPESRPVERQVEARNPEDSISSMVRCLYFATTYISDVSNTTSSLWVGTNGGHVYIYTVTVPQEKRSENEVAAVLAKEIKLRHKAPVMSIAVVDGRTKILPDPLEVQHARAKEPQGNNHSVVICSEEQLKIFTLPHLKAKWKYKITAVNGSRIRKVAFINFRSRSDDNYSECNIACLNNQGELSVYSVSTLRQQLEASCLRREDINGISSFTFSKNGQGFYLQSASEYARVTLSARCATEPTCSLELKEGMRVVVEDEPEPETQEAAQTEGNTETEAAQTSGGDNAEGLNDSVLNDSQANTTMEGEITQDSVQIMQHTEEVSTSTETTRTASVQETTTTVISGDNLENSTVTTTVTESSQQVTSSGDAPITGNNEENKVPTPETQIIEKTEEQLTKLKISDEDEALNKKRGLETTAEIQATVTAS</sequence>
<keyword evidence="8" id="KW-0677">Repeat</keyword>
<dbReference type="GO" id="GO:0005096">
    <property type="term" value="F:GTPase activator activity"/>
    <property type="evidence" value="ECO:0007669"/>
    <property type="project" value="TreeGrafter"/>
</dbReference>
<dbReference type="GO" id="GO:0045159">
    <property type="term" value="F:myosin II binding"/>
    <property type="evidence" value="ECO:0007669"/>
    <property type="project" value="TreeGrafter"/>
</dbReference>
<evidence type="ECO:0000256" key="10">
    <source>
        <dbReference type="PROSITE-ProRule" id="PRU00221"/>
    </source>
</evidence>
<dbReference type="InterPro" id="IPR000664">
    <property type="entry name" value="Lethal2_giant"/>
</dbReference>
<evidence type="ECO:0000256" key="9">
    <source>
        <dbReference type="ARBA" id="ARBA00023136"/>
    </source>
</evidence>
<dbReference type="EnsemblMetazoa" id="G1588.7">
    <property type="protein sequence ID" value="G1588.7:cds"/>
    <property type="gene ID" value="G1588"/>
</dbReference>
<keyword evidence="6" id="KW-0597">Phosphoprotein</keyword>
<feature type="compositionally biased region" description="Basic and acidic residues" evidence="11">
    <location>
        <begin position="701"/>
        <end position="712"/>
    </location>
</feature>
<feature type="region of interest" description="Disordered" evidence="11">
    <location>
        <begin position="1049"/>
        <end position="1082"/>
    </location>
</feature>
<dbReference type="SMART" id="SM00320">
    <property type="entry name" value="WD40"/>
    <property type="match status" value="7"/>
</dbReference>
<dbReference type="GO" id="GO:0006893">
    <property type="term" value="P:Golgi to plasma membrane transport"/>
    <property type="evidence" value="ECO:0007669"/>
    <property type="project" value="TreeGrafter"/>
</dbReference>
<feature type="repeat" description="WD" evidence="10">
    <location>
        <begin position="436"/>
        <end position="459"/>
    </location>
</feature>
<dbReference type="GO" id="GO:0030866">
    <property type="term" value="P:cortical actin cytoskeleton organization"/>
    <property type="evidence" value="ECO:0007669"/>
    <property type="project" value="TreeGrafter"/>
</dbReference>
<dbReference type="InterPro" id="IPR015943">
    <property type="entry name" value="WD40/YVTN_repeat-like_dom_sf"/>
</dbReference>
<evidence type="ECO:0000256" key="5">
    <source>
        <dbReference type="ARBA" id="ARBA00022490"/>
    </source>
</evidence>
<keyword evidence="9" id="KW-0472">Membrane</keyword>
<dbReference type="GO" id="GO:0012505">
    <property type="term" value="C:endomembrane system"/>
    <property type="evidence" value="ECO:0007669"/>
    <property type="project" value="UniProtKB-SubCell"/>
</dbReference>
<feature type="compositionally biased region" description="Polar residues" evidence="11">
    <location>
        <begin position="960"/>
        <end position="978"/>
    </location>
</feature>
<evidence type="ECO:0000259" key="12">
    <source>
        <dbReference type="Pfam" id="PF08366"/>
    </source>
</evidence>
<feature type="domain" description="Lethal giant larvae (Lgl)-like C-terminal" evidence="13">
    <location>
        <begin position="718"/>
        <end position="930"/>
    </location>
</feature>
<organism evidence="14 15">
    <name type="scientific">Magallana gigas</name>
    <name type="common">Pacific oyster</name>
    <name type="synonym">Crassostrea gigas</name>
    <dbReference type="NCBI Taxonomy" id="29159"/>
    <lineage>
        <taxon>Eukaryota</taxon>
        <taxon>Metazoa</taxon>
        <taxon>Spiralia</taxon>
        <taxon>Lophotrochozoa</taxon>
        <taxon>Mollusca</taxon>
        <taxon>Bivalvia</taxon>
        <taxon>Autobranchia</taxon>
        <taxon>Pteriomorphia</taxon>
        <taxon>Ostreida</taxon>
        <taxon>Ostreoidea</taxon>
        <taxon>Ostreidae</taxon>
        <taxon>Magallana</taxon>
    </lineage>
</organism>
<dbReference type="GO" id="GO:0019905">
    <property type="term" value="F:syntaxin binding"/>
    <property type="evidence" value="ECO:0007669"/>
    <property type="project" value="TreeGrafter"/>
</dbReference>
<keyword evidence="5" id="KW-0963">Cytoplasm</keyword>
<dbReference type="OMA" id="TKNHSRP"/>
<dbReference type="InterPro" id="IPR013577">
    <property type="entry name" value="LLGL2"/>
</dbReference>
<comment type="subcellular location">
    <subcellularLocation>
        <location evidence="2">Cytoplasm</location>
    </subcellularLocation>
    <subcellularLocation>
        <location evidence="1">Endomembrane system</location>
    </subcellularLocation>
</comment>
<dbReference type="PRINTS" id="PR00962">
    <property type="entry name" value="LETHAL2GIANT"/>
</dbReference>
<evidence type="ECO:0008006" key="16">
    <source>
        <dbReference type="Google" id="ProtNLM"/>
    </source>
</evidence>
<dbReference type="PANTHER" id="PTHR10241">
    <property type="entry name" value="LETHAL 2 GIANT LARVAE PROTEIN"/>
    <property type="match status" value="1"/>
</dbReference>
<evidence type="ECO:0000256" key="4">
    <source>
        <dbReference type="ARBA" id="ARBA00022483"/>
    </source>
</evidence>
<feature type="compositionally biased region" description="Low complexity" evidence="11">
    <location>
        <begin position="1049"/>
        <end position="1060"/>
    </location>
</feature>
<dbReference type="GO" id="GO:0030864">
    <property type="term" value="C:cortical actin cytoskeleton"/>
    <property type="evidence" value="ECO:0007669"/>
    <property type="project" value="TreeGrafter"/>
</dbReference>
<evidence type="ECO:0000256" key="1">
    <source>
        <dbReference type="ARBA" id="ARBA00004308"/>
    </source>
</evidence>
<dbReference type="AlphaFoldDB" id="A0A8W8IU92"/>
<dbReference type="Proteomes" id="UP000005408">
    <property type="component" value="Unassembled WGS sequence"/>
</dbReference>
<evidence type="ECO:0000256" key="7">
    <source>
        <dbReference type="ARBA" id="ARBA00022574"/>
    </source>
</evidence>
<protein>
    <recommendedName>
        <fullName evidence="16">Lethal(2) giant larvae protein-like protein 1</fullName>
    </recommendedName>
</protein>
<dbReference type="SMR" id="A0A8W8IU92"/>
<reference evidence="14" key="1">
    <citation type="submission" date="2022-08" db="UniProtKB">
        <authorList>
            <consortium name="EnsemblMetazoa"/>
        </authorList>
    </citation>
    <scope>IDENTIFICATION</scope>
    <source>
        <strain evidence="14">05x7-T-G4-1.051#20</strain>
    </source>
</reference>
<proteinExistence type="inferred from homology"/>
<feature type="compositionally biased region" description="Basic and acidic residues" evidence="11">
    <location>
        <begin position="664"/>
        <end position="688"/>
    </location>
</feature>
<evidence type="ECO:0000256" key="2">
    <source>
        <dbReference type="ARBA" id="ARBA00004496"/>
    </source>
</evidence>
<evidence type="ECO:0000256" key="11">
    <source>
        <dbReference type="SAM" id="MobiDB-lite"/>
    </source>
</evidence>
<dbReference type="GO" id="GO:0006887">
    <property type="term" value="P:exocytosis"/>
    <property type="evidence" value="ECO:0007669"/>
    <property type="project" value="UniProtKB-KW"/>
</dbReference>
<name>A0A8W8IU92_MAGGI</name>
<dbReference type="PROSITE" id="PS50082">
    <property type="entry name" value="WD_REPEATS_2"/>
    <property type="match status" value="1"/>
</dbReference>
<accession>A0A8W8IU92</accession>
<feature type="region of interest" description="Disordered" evidence="11">
    <location>
        <begin position="625"/>
        <end position="712"/>
    </location>
</feature>
<dbReference type="InterPro" id="IPR013905">
    <property type="entry name" value="Lgl_C_dom"/>
</dbReference>
<evidence type="ECO:0000256" key="6">
    <source>
        <dbReference type="ARBA" id="ARBA00022553"/>
    </source>
</evidence>
<evidence type="ECO:0000256" key="8">
    <source>
        <dbReference type="ARBA" id="ARBA00022737"/>
    </source>
</evidence>
<dbReference type="GO" id="GO:0051294">
    <property type="term" value="P:establishment of spindle orientation"/>
    <property type="evidence" value="ECO:0007669"/>
    <property type="project" value="TreeGrafter"/>
</dbReference>
<feature type="region of interest" description="Disordered" evidence="11">
    <location>
        <begin position="951"/>
        <end position="988"/>
    </location>
</feature>